<dbReference type="InterPro" id="IPR036650">
    <property type="entry name" value="CAT_RNA-bd_dom_sf"/>
</dbReference>
<dbReference type="GO" id="GO:0003723">
    <property type="term" value="F:RNA binding"/>
    <property type="evidence" value="ECO:0007669"/>
    <property type="project" value="InterPro"/>
</dbReference>
<dbReference type="PANTHER" id="PTHR30185">
    <property type="entry name" value="CRYPTIC BETA-GLUCOSIDE BGL OPERON ANTITERMINATOR"/>
    <property type="match status" value="1"/>
</dbReference>
<keyword evidence="1" id="KW-0677">Repeat</keyword>
<evidence type="ECO:0000256" key="1">
    <source>
        <dbReference type="ARBA" id="ARBA00022737"/>
    </source>
</evidence>
<dbReference type="STRING" id="100884.GCA_000269565_02097"/>
<dbReference type="EMBL" id="ADKX01000033">
    <property type="protein sequence ID" value="EFW04871.1"/>
    <property type="molecule type" value="Genomic_DNA"/>
</dbReference>
<sequence length="278" mass="32782">MKIKRVFNNNVVLVYKDDDEAVIFGKGIGFQKKHGDTLDETKIGKIFTTNKKQSSNFETLFNEISTEYVDLTYKIVEQAESDLNIEFNSSIYIAVMDHINYALVRAQDNLFIKNDLIWEIQRTYPNEYKAALNTLSIIKKDTGIELPVDEAGTLAIHYFNAEDHKNHLDNSLKAADIIQGIVKIIQFYFKIEFDQTDMNYNRLMTHLRFFINSLLSNEKRNENDDEYLFNQMVIKYPDIYDCTLNIRKYIMNKLNKEVKNEELLYLMIHINRIIEKEK</sequence>
<evidence type="ECO:0000313" key="4">
    <source>
        <dbReference type="Proteomes" id="UP000003157"/>
    </source>
</evidence>
<dbReference type="SUPFAM" id="SSF63520">
    <property type="entry name" value="PTS-regulatory domain, PRD"/>
    <property type="match status" value="2"/>
</dbReference>
<organism evidence="3 4">
    <name type="scientific">Coprobacillus cateniformis</name>
    <dbReference type="NCBI Taxonomy" id="100884"/>
    <lineage>
        <taxon>Bacteria</taxon>
        <taxon>Bacillati</taxon>
        <taxon>Bacillota</taxon>
        <taxon>Erysipelotrichia</taxon>
        <taxon>Erysipelotrichales</taxon>
        <taxon>Coprobacillaceae</taxon>
        <taxon>Coprobacillus</taxon>
    </lineage>
</organism>
<dbReference type="Pfam" id="PF03123">
    <property type="entry name" value="CAT_RBD"/>
    <property type="match status" value="1"/>
</dbReference>
<dbReference type="PANTHER" id="PTHR30185:SF15">
    <property type="entry name" value="CRYPTIC BETA-GLUCOSIDE BGL OPERON ANTITERMINATOR"/>
    <property type="match status" value="1"/>
</dbReference>
<reference evidence="3 4" key="1">
    <citation type="submission" date="2010-12" db="EMBL/GenBank/DDBJ databases">
        <title>The Genome Sequence of Coprobacillus sp. strain 29_1.</title>
        <authorList>
            <consortium name="The Broad Institute Genome Sequencing Platform"/>
            <person name="Earl A."/>
            <person name="Ward D."/>
            <person name="Feldgarden M."/>
            <person name="Gevers D."/>
            <person name="Daigneault M."/>
            <person name="Sibley C.D."/>
            <person name="White A."/>
            <person name="Strauss J."/>
            <person name="Allen-Vercoe E."/>
            <person name="Young S.K."/>
            <person name="Zeng Q."/>
            <person name="Gargeya S."/>
            <person name="Fitzgerald M."/>
            <person name="Haas B."/>
            <person name="Abouelleil A."/>
            <person name="Alvarado L."/>
            <person name="Arachchi H.M."/>
            <person name="Berlin A."/>
            <person name="Brown A."/>
            <person name="Chapman S.B."/>
            <person name="Chen Z."/>
            <person name="Dunbar C."/>
            <person name="Freedman E."/>
            <person name="Gearin G."/>
            <person name="Gellesch M."/>
            <person name="Goldberg J."/>
            <person name="Griggs A."/>
            <person name="Gujja S."/>
            <person name="Heilman E."/>
            <person name="Heiman D."/>
            <person name="Howarth C."/>
            <person name="Larson L."/>
            <person name="Lui A."/>
            <person name="MacDonald P.J.P."/>
            <person name="Mehta T."/>
            <person name="Montmayeur A."/>
            <person name="Murphy C."/>
            <person name="Neiman D."/>
            <person name="Pearson M."/>
            <person name="Priest M."/>
            <person name="Roberts A."/>
            <person name="Saif S."/>
            <person name="Shea T."/>
            <person name="Shenoy N."/>
            <person name="Sisk P."/>
            <person name="Stolte C."/>
            <person name="Sykes S."/>
            <person name="White J."/>
            <person name="Yandava C."/>
            <person name="Nusbaum C."/>
            <person name="Birren B."/>
        </authorList>
    </citation>
    <scope>NUCLEOTIDE SEQUENCE [LARGE SCALE GENOMIC DNA]</scope>
    <source>
        <strain evidence="3 4">29_1</strain>
    </source>
</reference>
<dbReference type="Gene3D" id="1.10.1790.10">
    <property type="entry name" value="PRD domain"/>
    <property type="match status" value="2"/>
</dbReference>
<dbReference type="HOGENOM" id="CLU_078802_0_0_9"/>
<protein>
    <recommendedName>
        <fullName evidence="2">PRD domain-containing protein</fullName>
    </recommendedName>
</protein>
<evidence type="ECO:0000259" key="2">
    <source>
        <dbReference type="PROSITE" id="PS51372"/>
    </source>
</evidence>
<dbReference type="InterPro" id="IPR050661">
    <property type="entry name" value="BglG_antiterminators"/>
</dbReference>
<dbReference type="Pfam" id="PF00874">
    <property type="entry name" value="PRD"/>
    <property type="match status" value="2"/>
</dbReference>
<feature type="domain" description="PRD" evidence="2">
    <location>
        <begin position="63"/>
        <end position="168"/>
    </location>
</feature>
<comment type="caution">
    <text evidence="3">The sequence shown here is derived from an EMBL/GenBank/DDBJ whole genome shotgun (WGS) entry which is preliminary data.</text>
</comment>
<name>E7GB55_9FIRM</name>
<dbReference type="GO" id="GO:0006355">
    <property type="term" value="P:regulation of DNA-templated transcription"/>
    <property type="evidence" value="ECO:0007669"/>
    <property type="project" value="InterPro"/>
</dbReference>
<keyword evidence="4" id="KW-1185">Reference proteome</keyword>
<dbReference type="InterPro" id="IPR036634">
    <property type="entry name" value="PRD_sf"/>
</dbReference>
<gene>
    <name evidence="3" type="ORF">HMPREF9488_01996</name>
</gene>
<evidence type="ECO:0000313" key="3">
    <source>
        <dbReference type="EMBL" id="EFW04871.1"/>
    </source>
</evidence>
<dbReference type="Proteomes" id="UP000003157">
    <property type="component" value="Unassembled WGS sequence"/>
</dbReference>
<proteinExistence type="predicted"/>
<dbReference type="SMART" id="SM01061">
    <property type="entry name" value="CAT_RBD"/>
    <property type="match status" value="1"/>
</dbReference>
<dbReference type="SUPFAM" id="SSF50151">
    <property type="entry name" value="SacY-like RNA-binding domain"/>
    <property type="match status" value="1"/>
</dbReference>
<dbReference type="InterPro" id="IPR011608">
    <property type="entry name" value="PRD"/>
</dbReference>
<dbReference type="eggNOG" id="COG3711">
    <property type="taxonomic scope" value="Bacteria"/>
</dbReference>
<dbReference type="PROSITE" id="PS51372">
    <property type="entry name" value="PRD_2"/>
    <property type="match status" value="2"/>
</dbReference>
<dbReference type="InterPro" id="IPR004341">
    <property type="entry name" value="CAT_RNA-bd_dom"/>
</dbReference>
<dbReference type="AlphaFoldDB" id="E7GB55"/>
<dbReference type="Gene3D" id="2.30.24.10">
    <property type="entry name" value="CAT RNA-binding domain"/>
    <property type="match status" value="1"/>
</dbReference>
<feature type="domain" description="PRD" evidence="2">
    <location>
        <begin position="169"/>
        <end position="278"/>
    </location>
</feature>
<accession>E7GB55</accession>